<dbReference type="AlphaFoldDB" id="A0A6G9Z1R1"/>
<dbReference type="PANTHER" id="PTHR36394">
    <property type="entry name" value="OS01G0277700 PROTEIN"/>
    <property type="match status" value="1"/>
</dbReference>
<gene>
    <name evidence="3" type="ORF">F6W96_15785</name>
</gene>
<feature type="transmembrane region" description="Helical" evidence="2">
    <location>
        <begin position="178"/>
        <end position="208"/>
    </location>
</feature>
<keyword evidence="2" id="KW-0472">Membrane</keyword>
<dbReference type="EMBL" id="CP046173">
    <property type="protein sequence ID" value="QIS19525.1"/>
    <property type="molecule type" value="Genomic_DNA"/>
</dbReference>
<feature type="transmembrane region" description="Helical" evidence="2">
    <location>
        <begin position="228"/>
        <end position="247"/>
    </location>
</feature>
<dbReference type="PANTHER" id="PTHR36394:SF1">
    <property type="entry name" value="OS01G0277700 PROTEIN"/>
    <property type="match status" value="1"/>
</dbReference>
<feature type="compositionally biased region" description="Basic and acidic residues" evidence="1">
    <location>
        <begin position="109"/>
        <end position="129"/>
    </location>
</feature>
<name>A0A6G9Z1R1_9NOCA</name>
<keyword evidence="2" id="KW-0812">Transmembrane</keyword>
<dbReference type="Proteomes" id="UP000500953">
    <property type="component" value="Chromosome"/>
</dbReference>
<keyword evidence="2" id="KW-1133">Transmembrane helix</keyword>
<evidence type="ECO:0000313" key="3">
    <source>
        <dbReference type="EMBL" id="QIS19525.1"/>
    </source>
</evidence>
<accession>A0A6G9Z1R1</accession>
<feature type="transmembrane region" description="Helical" evidence="2">
    <location>
        <begin position="82"/>
        <end position="102"/>
    </location>
</feature>
<evidence type="ECO:0008006" key="5">
    <source>
        <dbReference type="Google" id="ProtNLM"/>
    </source>
</evidence>
<proteinExistence type="predicted"/>
<evidence type="ECO:0000256" key="1">
    <source>
        <dbReference type="SAM" id="MobiDB-lite"/>
    </source>
</evidence>
<evidence type="ECO:0000313" key="4">
    <source>
        <dbReference type="Proteomes" id="UP000500953"/>
    </source>
</evidence>
<organism evidence="3 4">
    <name type="scientific">Nocardia terpenica</name>
    <dbReference type="NCBI Taxonomy" id="455432"/>
    <lineage>
        <taxon>Bacteria</taxon>
        <taxon>Bacillati</taxon>
        <taxon>Actinomycetota</taxon>
        <taxon>Actinomycetes</taxon>
        <taxon>Mycobacteriales</taxon>
        <taxon>Nocardiaceae</taxon>
        <taxon>Nocardia</taxon>
    </lineage>
</organism>
<dbReference type="RefSeq" id="WP_167486812.1">
    <property type="nucleotide sequence ID" value="NZ_CP046173.1"/>
</dbReference>
<reference evidence="3 4" key="1">
    <citation type="journal article" date="2019" name="ACS Chem. Biol.">
        <title>Identification and Mobilization of a Cryptic Antibiotic Biosynthesis Gene Locus from a Human-Pathogenic Nocardia Isolate.</title>
        <authorList>
            <person name="Herisse M."/>
            <person name="Ishida K."/>
            <person name="Porter J.L."/>
            <person name="Howden B."/>
            <person name="Hertweck C."/>
            <person name="Stinear T.P."/>
            <person name="Pidot S.J."/>
        </authorList>
    </citation>
    <scope>NUCLEOTIDE SEQUENCE [LARGE SCALE GENOMIC DNA]</scope>
    <source>
        <strain evidence="3 4">AUSMDU00012715</strain>
    </source>
</reference>
<evidence type="ECO:0000256" key="2">
    <source>
        <dbReference type="SAM" id="Phobius"/>
    </source>
</evidence>
<sequence>MSLTAPALLAAAAGVGFGHAVLPDHWVPLAVIARAQRYPLRRVARLSGLAGIAHVGFSLILGAIVIGVGLQFRATVERHEALIVGGLLIATGALFVALELLGRGHAHSHHDPEHPHDDDHGHQAHDHATPGHAHQHTTTTLDIRPNPHGHNRNRATRLLAFAVPFGAAASPDLTVLPVFLAASAIGAAAALGTLIAFSLATLTTIVGLTMLGTLAGYQLRGAWIDKSANLITATALLTIGILIATNII</sequence>
<feature type="region of interest" description="Disordered" evidence="1">
    <location>
        <begin position="106"/>
        <end position="149"/>
    </location>
</feature>
<protein>
    <recommendedName>
        <fullName evidence="5">Nickel/cobalt efflux system</fullName>
    </recommendedName>
</protein>
<feature type="transmembrane region" description="Helical" evidence="2">
    <location>
        <begin position="44"/>
        <end position="70"/>
    </location>
</feature>